<organism evidence="13 14">
    <name type="scientific">Neodiprion lecontei</name>
    <name type="common">Redheaded pine sawfly</name>
    <dbReference type="NCBI Taxonomy" id="441921"/>
    <lineage>
        <taxon>Eukaryota</taxon>
        <taxon>Metazoa</taxon>
        <taxon>Ecdysozoa</taxon>
        <taxon>Arthropoda</taxon>
        <taxon>Hexapoda</taxon>
        <taxon>Insecta</taxon>
        <taxon>Pterygota</taxon>
        <taxon>Neoptera</taxon>
        <taxon>Endopterygota</taxon>
        <taxon>Hymenoptera</taxon>
        <taxon>Tenthredinoidea</taxon>
        <taxon>Diprionidae</taxon>
        <taxon>Diprioninae</taxon>
        <taxon>Neodiprion</taxon>
    </lineage>
</organism>
<evidence type="ECO:0000256" key="3">
    <source>
        <dbReference type="ARBA" id="ARBA00022692"/>
    </source>
</evidence>
<keyword evidence="5 11" id="KW-1133">Transmembrane helix</keyword>
<keyword evidence="6 10" id="KW-0040">ANK repeat</keyword>
<feature type="transmembrane region" description="Helical" evidence="11">
    <location>
        <begin position="533"/>
        <end position="555"/>
    </location>
</feature>
<dbReference type="InterPro" id="IPR002153">
    <property type="entry name" value="TRPC_channel"/>
</dbReference>
<dbReference type="Pfam" id="PF00520">
    <property type="entry name" value="Ion_trans"/>
    <property type="match status" value="1"/>
</dbReference>
<feature type="transmembrane region" description="Helical" evidence="11">
    <location>
        <begin position="460"/>
        <end position="478"/>
    </location>
</feature>
<protein>
    <submittedName>
        <fullName evidence="14">Short transient receptor potential channel 4-like</fullName>
    </submittedName>
</protein>
<dbReference type="PANTHER" id="PTHR10117:SF54">
    <property type="entry name" value="TRANSIENT RECEPTOR POTENTIAL-GAMMA PROTEIN"/>
    <property type="match status" value="1"/>
</dbReference>
<sequence>MHHHYNVIAASSLHYSCRNTCSRLCIRQSGLRLRRTKCNSDTRPSVLLPQLQESEKQFFDIVNSGSVAEVRNFLAGNECFNINCVNFQGFSALHIAIHSKNLPMLEYLLSLPNIDIGDTALHAVRINEERMVVMILDRMQTVASSLEFAGTTHSSDFLDETTPLAVAAHYGHYEIIRLLLDRGHFLNRPHRPSCYCDEVCKPQRASEDTLTMDKMRLFLYTAVANPSYICLTSEDPILIAFELAVELKEAADYDRVFYIPYQQLSHVSYTFINHCLPIETVRVYGSSVRVHLQVTEYLPRNFDRLRNEVVTFATELIGCARTTEEIEMILKQSAGLSLSTKFVYPRLVLAMDFKIKPFVAHPNVQQLMETRWQDDWYEWRLRSIPLKVLSIAPRIVMLPVIVFWTLLAPNSPRAMHWSIPVNKFLSFAASYTVFLFFVYVVSNIDKTNQLRGPPDSGFEVILVIYVMAYIWGALRLCMIHGPKRYFRTPWNWYEVIMLVLFALTFLFWGAAMLDVQQNGQRDLERKYWNQYDPTLIAEGTYCIATIMAFFKLLFVCQLDHVLGPLQMSLVKMINDVTKFIAIFTIIIFSFTAGLVRLYQYYEGMVQVDDVTKLKTQQVNSFVNFSATLKTLFWAIFCMSPIESADIVIENLPGEAESKTIINDHKFTQAVGYVAFALFEFISVIVVLNMLIACMSNTFTKITDNVSVEWMFGRTEVYIDFMTQTSLPAPFNLIPTASAFNGIAEFIKAWIKPTPEKKARWNLKHCCYVESLLEDTSEDFSIIMSQLVQRYFRKKDTEIGEAAVEPIQKELVELRSLLREALSPA</sequence>
<name>A0ABM3FQJ3_NEOLC</name>
<dbReference type="InterPro" id="IPR002110">
    <property type="entry name" value="Ankyrin_rpt"/>
</dbReference>
<dbReference type="InterPro" id="IPR005821">
    <property type="entry name" value="Ion_trans_dom"/>
</dbReference>
<reference evidence="14" key="1">
    <citation type="submission" date="2025-08" db="UniProtKB">
        <authorList>
            <consortium name="RefSeq"/>
        </authorList>
    </citation>
    <scope>IDENTIFICATION</scope>
    <source>
        <tissue evidence="14">Thorax and Abdomen</tissue>
    </source>
</reference>
<dbReference type="GeneID" id="107220461"/>
<dbReference type="Proteomes" id="UP000829291">
    <property type="component" value="Chromosome 3"/>
</dbReference>
<evidence type="ECO:0000256" key="5">
    <source>
        <dbReference type="ARBA" id="ARBA00022989"/>
    </source>
</evidence>
<dbReference type="RefSeq" id="XP_046590287.1">
    <property type="nucleotide sequence ID" value="XM_046734331.1"/>
</dbReference>
<evidence type="ECO:0000256" key="7">
    <source>
        <dbReference type="ARBA" id="ARBA00023065"/>
    </source>
</evidence>
<evidence type="ECO:0000259" key="12">
    <source>
        <dbReference type="SMART" id="SM01420"/>
    </source>
</evidence>
<dbReference type="PROSITE" id="PS50088">
    <property type="entry name" value="ANK_REPEAT"/>
    <property type="match status" value="1"/>
</dbReference>
<feature type="domain" description="Transient receptor ion channel" evidence="12">
    <location>
        <begin position="194"/>
        <end position="258"/>
    </location>
</feature>
<feature type="transmembrane region" description="Helical" evidence="11">
    <location>
        <begin position="490"/>
        <end position="513"/>
    </location>
</feature>
<evidence type="ECO:0000313" key="14">
    <source>
        <dbReference type="RefSeq" id="XP_046590287.1"/>
    </source>
</evidence>
<evidence type="ECO:0000256" key="2">
    <source>
        <dbReference type="ARBA" id="ARBA00022448"/>
    </source>
</evidence>
<dbReference type="PANTHER" id="PTHR10117">
    <property type="entry name" value="TRANSIENT RECEPTOR POTENTIAL CHANNEL"/>
    <property type="match status" value="1"/>
</dbReference>
<dbReference type="Pfam" id="PF08344">
    <property type="entry name" value="TRP_2"/>
    <property type="match status" value="1"/>
</dbReference>
<evidence type="ECO:0000313" key="13">
    <source>
        <dbReference type="Proteomes" id="UP000829291"/>
    </source>
</evidence>
<dbReference type="InterPro" id="IPR036770">
    <property type="entry name" value="Ankyrin_rpt-contain_sf"/>
</dbReference>
<dbReference type="Pfam" id="PF00023">
    <property type="entry name" value="Ank"/>
    <property type="match status" value="2"/>
</dbReference>
<feature type="transmembrane region" description="Helical" evidence="11">
    <location>
        <begin position="669"/>
        <end position="691"/>
    </location>
</feature>
<evidence type="ECO:0000256" key="6">
    <source>
        <dbReference type="ARBA" id="ARBA00023043"/>
    </source>
</evidence>
<keyword evidence="8 11" id="KW-0472">Membrane</keyword>
<keyword evidence="9" id="KW-0407">Ion channel</keyword>
<keyword evidence="2" id="KW-0813">Transport</keyword>
<gene>
    <name evidence="14" type="primary">LOC107220461</name>
</gene>
<keyword evidence="4" id="KW-0677">Repeat</keyword>
<keyword evidence="7" id="KW-0406">Ion transport</keyword>
<comment type="subcellular location">
    <subcellularLocation>
        <location evidence="1">Membrane</location>
        <topology evidence="1">Multi-pass membrane protein</topology>
    </subcellularLocation>
</comment>
<feature type="transmembrane region" description="Helical" evidence="11">
    <location>
        <begin position="421"/>
        <end position="440"/>
    </location>
</feature>
<dbReference type="PROSITE" id="PS50297">
    <property type="entry name" value="ANK_REP_REGION"/>
    <property type="match status" value="1"/>
</dbReference>
<keyword evidence="3 11" id="KW-0812">Transmembrane</keyword>
<dbReference type="PRINTS" id="PR01097">
    <property type="entry name" value="TRNSRECEPTRP"/>
</dbReference>
<evidence type="ECO:0000256" key="8">
    <source>
        <dbReference type="ARBA" id="ARBA00023136"/>
    </source>
</evidence>
<evidence type="ECO:0000256" key="4">
    <source>
        <dbReference type="ARBA" id="ARBA00022737"/>
    </source>
</evidence>
<keyword evidence="13" id="KW-1185">Reference proteome</keyword>
<dbReference type="SUPFAM" id="SSF48403">
    <property type="entry name" value="Ankyrin repeat"/>
    <property type="match status" value="1"/>
</dbReference>
<evidence type="ECO:0000256" key="1">
    <source>
        <dbReference type="ARBA" id="ARBA00004141"/>
    </source>
</evidence>
<dbReference type="InterPro" id="IPR013555">
    <property type="entry name" value="TRP_dom"/>
</dbReference>
<accession>A0ABM3FQJ3</accession>
<feature type="transmembrane region" description="Helical" evidence="11">
    <location>
        <begin position="391"/>
        <end position="409"/>
    </location>
</feature>
<dbReference type="SMART" id="SM00248">
    <property type="entry name" value="ANK"/>
    <property type="match status" value="2"/>
</dbReference>
<dbReference type="SMART" id="SM01420">
    <property type="entry name" value="TRP_2"/>
    <property type="match status" value="1"/>
</dbReference>
<proteinExistence type="predicted"/>
<dbReference type="Gene3D" id="1.25.40.20">
    <property type="entry name" value="Ankyrin repeat-containing domain"/>
    <property type="match status" value="1"/>
</dbReference>
<evidence type="ECO:0000256" key="9">
    <source>
        <dbReference type="ARBA" id="ARBA00023303"/>
    </source>
</evidence>
<feature type="repeat" description="ANK" evidence="10">
    <location>
        <begin position="159"/>
        <end position="191"/>
    </location>
</feature>
<feature type="transmembrane region" description="Helical" evidence="11">
    <location>
        <begin position="576"/>
        <end position="598"/>
    </location>
</feature>
<evidence type="ECO:0000256" key="10">
    <source>
        <dbReference type="PROSITE-ProRule" id="PRU00023"/>
    </source>
</evidence>
<evidence type="ECO:0000256" key="11">
    <source>
        <dbReference type="SAM" id="Phobius"/>
    </source>
</evidence>